<dbReference type="GO" id="GO:0006412">
    <property type="term" value="P:translation"/>
    <property type="evidence" value="ECO:0007669"/>
    <property type="project" value="UniProtKB-UniRule"/>
</dbReference>
<dbReference type="Pfam" id="PF00572">
    <property type="entry name" value="Ribosomal_L13"/>
    <property type="match status" value="1"/>
</dbReference>
<dbReference type="EMBL" id="AP013035">
    <property type="protein sequence ID" value="BAT70975.1"/>
    <property type="molecule type" value="Genomic_DNA"/>
</dbReference>
<dbReference type="GO" id="GO:0022625">
    <property type="term" value="C:cytosolic large ribosomal subunit"/>
    <property type="evidence" value="ECO:0007669"/>
    <property type="project" value="TreeGrafter"/>
</dbReference>
<dbReference type="PANTHER" id="PTHR11545:SF2">
    <property type="entry name" value="LARGE RIBOSOMAL SUBUNIT PROTEIN UL13M"/>
    <property type="match status" value="1"/>
</dbReference>
<comment type="function">
    <text evidence="6">This protein is one of the early assembly proteins of the 50S ribosomal subunit, although it is not seen to bind rRNA by itself. It is important during the early stages of 50S assembly.</text>
</comment>
<comment type="subunit">
    <text evidence="2 6">Part of the 50S ribosomal subunit.</text>
</comment>
<keyword evidence="4 6" id="KW-0687">Ribonucleoprotein</keyword>
<dbReference type="HAMAP" id="MF_01366">
    <property type="entry name" value="Ribosomal_uL13"/>
    <property type="match status" value="1"/>
</dbReference>
<evidence type="ECO:0000256" key="4">
    <source>
        <dbReference type="ARBA" id="ARBA00023274"/>
    </source>
</evidence>
<organism evidence="7 8">
    <name type="scientific">Thermosulfidibacter takaii (strain DSM 17441 / JCM 13301 / NBRC 103674 / ABI70S6)</name>
    <dbReference type="NCBI Taxonomy" id="1298851"/>
    <lineage>
        <taxon>Bacteria</taxon>
        <taxon>Pseudomonadati</taxon>
        <taxon>Thermosulfidibacterota</taxon>
        <taxon>Thermosulfidibacteria</taxon>
        <taxon>Thermosulfidibacterales</taxon>
        <taxon>Thermosulfidibacteraceae</taxon>
    </lineage>
</organism>
<evidence type="ECO:0000256" key="1">
    <source>
        <dbReference type="ARBA" id="ARBA00006227"/>
    </source>
</evidence>
<dbReference type="GO" id="GO:0017148">
    <property type="term" value="P:negative regulation of translation"/>
    <property type="evidence" value="ECO:0007669"/>
    <property type="project" value="TreeGrafter"/>
</dbReference>
<sequence>MLGKKTYMARKGEVERKWYLVDAKDKTLGRLACQIAVLLMGKHKPQYTPHVDCGDFVVVINADKVKLTGAKWEKKMYYWHSGYLGGLKARTAKQVLERKPEYLIHHAVKGMLPKNNLAKRMLKKLKVYAGGTHPHEAQKPEPIEITGC</sequence>
<accession>A0A0S3QRK8</accession>
<dbReference type="PIRSF" id="PIRSF002181">
    <property type="entry name" value="Ribosomal_L13"/>
    <property type="match status" value="1"/>
</dbReference>
<dbReference type="InterPro" id="IPR036899">
    <property type="entry name" value="Ribosomal_uL13_sf"/>
</dbReference>
<dbReference type="PANTHER" id="PTHR11545">
    <property type="entry name" value="RIBOSOMAL PROTEIN L13"/>
    <property type="match status" value="1"/>
</dbReference>
<dbReference type="Gene3D" id="3.90.1180.10">
    <property type="entry name" value="Ribosomal protein L13"/>
    <property type="match status" value="1"/>
</dbReference>
<comment type="similarity">
    <text evidence="1 6">Belongs to the universal ribosomal protein uL13 family.</text>
</comment>
<gene>
    <name evidence="6 7" type="primary">rplM</name>
    <name evidence="7" type="ORF">TST_0165</name>
</gene>
<dbReference type="SUPFAM" id="SSF52161">
    <property type="entry name" value="Ribosomal protein L13"/>
    <property type="match status" value="1"/>
</dbReference>
<reference evidence="8" key="1">
    <citation type="journal article" date="2018" name="Science">
        <title>A primordial and reversible TCA cycle in a facultatively chemolithoautotrophic thermophile.</title>
        <authorList>
            <person name="Nunoura T."/>
            <person name="Chikaraishi Y."/>
            <person name="Izaki R."/>
            <person name="Suwa T."/>
            <person name="Sato T."/>
            <person name="Harada T."/>
            <person name="Mori K."/>
            <person name="Kato Y."/>
            <person name="Miyazaki M."/>
            <person name="Shimamura S."/>
            <person name="Yanagawa K."/>
            <person name="Shuto A."/>
            <person name="Ohkouchi N."/>
            <person name="Fujita N."/>
            <person name="Takaki Y."/>
            <person name="Atomi H."/>
            <person name="Takai K."/>
        </authorList>
    </citation>
    <scope>NUCLEOTIDE SEQUENCE [LARGE SCALE GENOMIC DNA]</scope>
    <source>
        <strain evidence="8">DSM 17441 / JCM 13301 / NBRC 103674 / ABI70S6</strain>
    </source>
</reference>
<dbReference type="PATRIC" id="fig|1298851.3.peg.168"/>
<evidence type="ECO:0000313" key="8">
    <source>
        <dbReference type="Proteomes" id="UP000063234"/>
    </source>
</evidence>
<keyword evidence="8" id="KW-1185">Reference proteome</keyword>
<evidence type="ECO:0000256" key="3">
    <source>
        <dbReference type="ARBA" id="ARBA00022980"/>
    </source>
</evidence>
<dbReference type="Proteomes" id="UP000063234">
    <property type="component" value="Chromosome"/>
</dbReference>
<evidence type="ECO:0000256" key="5">
    <source>
        <dbReference type="ARBA" id="ARBA00035201"/>
    </source>
</evidence>
<dbReference type="AlphaFoldDB" id="A0A0S3QRK8"/>
<dbReference type="GO" id="GO:0003735">
    <property type="term" value="F:structural constituent of ribosome"/>
    <property type="evidence" value="ECO:0007669"/>
    <property type="project" value="InterPro"/>
</dbReference>
<name>A0A0S3QRK8_THET7</name>
<dbReference type="GO" id="GO:0003729">
    <property type="term" value="F:mRNA binding"/>
    <property type="evidence" value="ECO:0007669"/>
    <property type="project" value="TreeGrafter"/>
</dbReference>
<keyword evidence="3 6" id="KW-0689">Ribosomal protein</keyword>
<dbReference type="CDD" id="cd00392">
    <property type="entry name" value="Ribosomal_L13"/>
    <property type="match status" value="1"/>
</dbReference>
<dbReference type="InterPro" id="IPR005822">
    <property type="entry name" value="Ribosomal_uL13"/>
</dbReference>
<dbReference type="STRING" id="1298851.TST_0165"/>
<dbReference type="NCBIfam" id="TIGR01066">
    <property type="entry name" value="rplM_bact"/>
    <property type="match status" value="1"/>
</dbReference>
<evidence type="ECO:0000256" key="2">
    <source>
        <dbReference type="ARBA" id="ARBA00011838"/>
    </source>
</evidence>
<dbReference type="FunFam" id="3.90.1180.10:FF:000001">
    <property type="entry name" value="50S ribosomal protein L13"/>
    <property type="match status" value="1"/>
</dbReference>
<evidence type="ECO:0000256" key="6">
    <source>
        <dbReference type="HAMAP-Rule" id="MF_01366"/>
    </source>
</evidence>
<dbReference type="RefSeq" id="WP_070098494.1">
    <property type="nucleotide sequence ID" value="NZ_AP013035.1"/>
</dbReference>
<evidence type="ECO:0000313" key="7">
    <source>
        <dbReference type="EMBL" id="BAT70975.1"/>
    </source>
</evidence>
<dbReference type="InterPro" id="IPR005823">
    <property type="entry name" value="Ribosomal_uL13_bac-type"/>
</dbReference>
<dbReference type="KEGG" id="ttk:TST_0165"/>
<proteinExistence type="inferred from homology"/>
<protein>
    <recommendedName>
        <fullName evidence="5 6">Large ribosomal subunit protein uL13</fullName>
    </recommendedName>
</protein>